<dbReference type="SUPFAM" id="SSF53098">
    <property type="entry name" value="Ribonuclease H-like"/>
    <property type="match status" value="1"/>
</dbReference>
<evidence type="ECO:0000256" key="2">
    <source>
        <dbReference type="ARBA" id="ARBA00022612"/>
    </source>
</evidence>
<keyword evidence="13" id="KW-0239">DNA-directed DNA polymerase</keyword>
<keyword evidence="14" id="KW-0917">Virion maturation</keyword>
<dbReference type="InterPro" id="IPR036397">
    <property type="entry name" value="RNaseH_sf"/>
</dbReference>
<dbReference type="PANTHER" id="PTHR42648">
    <property type="entry name" value="TRANSPOSASE, PUTATIVE-RELATED"/>
    <property type="match status" value="1"/>
</dbReference>
<gene>
    <name evidence="17" type="primary">POLX_184</name>
    <name evidence="17" type="ORF">AVEN_166441_1</name>
</gene>
<dbReference type="GO" id="GO:0008233">
    <property type="term" value="F:peptidase activity"/>
    <property type="evidence" value="ECO:0007669"/>
    <property type="project" value="UniProtKB-KW"/>
</dbReference>
<keyword evidence="18" id="KW-1185">Reference proteome</keyword>
<evidence type="ECO:0000256" key="7">
    <source>
        <dbReference type="ARBA" id="ARBA00022759"/>
    </source>
</evidence>
<keyword evidence="9" id="KW-0067">ATP-binding</keyword>
<keyword evidence="13" id="KW-0548">Nucleotidyltransferase</keyword>
<dbReference type="InterPro" id="IPR054722">
    <property type="entry name" value="PolX-like_BBD"/>
</dbReference>
<keyword evidence="13" id="KW-0808">Transferase</keyword>
<proteinExistence type="predicted"/>
<comment type="caution">
    <text evidence="17">The sequence shown here is derived from an EMBL/GenBank/DDBJ whole genome shotgun (WGS) entry which is preliminary data.</text>
</comment>
<evidence type="ECO:0000313" key="18">
    <source>
        <dbReference type="Proteomes" id="UP000499080"/>
    </source>
</evidence>
<comment type="function">
    <text evidence="1">The aspartyl protease (PR) mediates the proteolytic cleavages of the Gag and Gag-Pol polyproteins after assembly of the VLP.</text>
</comment>
<keyword evidence="4" id="KW-0540">Nuclease</keyword>
<dbReference type="GO" id="GO:0006310">
    <property type="term" value="P:DNA recombination"/>
    <property type="evidence" value="ECO:0007669"/>
    <property type="project" value="UniProtKB-KW"/>
</dbReference>
<keyword evidence="2" id="KW-1188">Viral release from host cell</keyword>
<reference evidence="17 18" key="1">
    <citation type="journal article" date="2019" name="Sci. Rep.">
        <title>Orb-weaving spider Araneus ventricosus genome elucidates the spidroin gene catalogue.</title>
        <authorList>
            <person name="Kono N."/>
            <person name="Nakamura H."/>
            <person name="Ohtoshi R."/>
            <person name="Moran D.A.P."/>
            <person name="Shinohara A."/>
            <person name="Yoshida Y."/>
            <person name="Fujiwara M."/>
            <person name="Mori M."/>
            <person name="Tomita M."/>
            <person name="Arakawa K."/>
        </authorList>
    </citation>
    <scope>NUCLEOTIDE SEQUENCE [LARGE SCALE GENOMIC DNA]</scope>
</reference>
<dbReference type="EMBL" id="BGPR01000748">
    <property type="protein sequence ID" value="GBM34009.1"/>
    <property type="molecule type" value="Genomic_DNA"/>
</dbReference>
<organism evidence="17 18">
    <name type="scientific">Araneus ventricosus</name>
    <name type="common">Orbweaver spider</name>
    <name type="synonym">Epeira ventricosa</name>
    <dbReference type="NCBI Taxonomy" id="182803"/>
    <lineage>
        <taxon>Eukaryota</taxon>
        <taxon>Metazoa</taxon>
        <taxon>Ecdysozoa</taxon>
        <taxon>Arthropoda</taxon>
        <taxon>Chelicerata</taxon>
        <taxon>Arachnida</taxon>
        <taxon>Araneae</taxon>
        <taxon>Araneomorphae</taxon>
        <taxon>Entelegynae</taxon>
        <taxon>Araneoidea</taxon>
        <taxon>Araneidae</taxon>
        <taxon>Araneus</taxon>
    </lineage>
</organism>
<dbReference type="Pfam" id="PF13976">
    <property type="entry name" value="gag_pre-integrs"/>
    <property type="match status" value="1"/>
</dbReference>
<evidence type="ECO:0000256" key="14">
    <source>
        <dbReference type="ARBA" id="ARBA00023113"/>
    </source>
</evidence>
<dbReference type="Pfam" id="PF00665">
    <property type="entry name" value="rve"/>
    <property type="match status" value="1"/>
</dbReference>
<evidence type="ECO:0000256" key="12">
    <source>
        <dbReference type="ARBA" id="ARBA00022918"/>
    </source>
</evidence>
<dbReference type="AlphaFoldDB" id="A0A4Y2F0F8"/>
<evidence type="ECO:0000256" key="3">
    <source>
        <dbReference type="ARBA" id="ARBA00022670"/>
    </source>
</evidence>
<dbReference type="InterPro" id="IPR025724">
    <property type="entry name" value="GAG-pre-integrase_dom"/>
</dbReference>
<keyword evidence="3" id="KW-0645">Protease</keyword>
<evidence type="ECO:0000256" key="6">
    <source>
        <dbReference type="ARBA" id="ARBA00022741"/>
    </source>
</evidence>
<keyword evidence="6" id="KW-0547">Nucleotide-binding</keyword>
<dbReference type="GO" id="GO:0015074">
    <property type="term" value="P:DNA integration"/>
    <property type="evidence" value="ECO:0007669"/>
    <property type="project" value="UniProtKB-KW"/>
</dbReference>
<keyword evidence="5" id="KW-0479">Metal-binding</keyword>
<evidence type="ECO:0000256" key="1">
    <source>
        <dbReference type="ARBA" id="ARBA00002180"/>
    </source>
</evidence>
<evidence type="ECO:0000256" key="11">
    <source>
        <dbReference type="ARBA" id="ARBA00022908"/>
    </source>
</evidence>
<keyword evidence="15" id="KW-0233">DNA recombination</keyword>
<dbReference type="Gene3D" id="3.30.420.10">
    <property type="entry name" value="Ribonuclease H-like superfamily/Ribonuclease H"/>
    <property type="match status" value="1"/>
</dbReference>
<name>A0A4Y2F0F8_ARAVE</name>
<dbReference type="InterPro" id="IPR039537">
    <property type="entry name" value="Retrotran_Ty1/copia-like"/>
</dbReference>
<keyword evidence="10" id="KW-0460">Magnesium</keyword>
<keyword evidence="8" id="KW-0378">Hydrolase</keyword>
<dbReference type="PANTHER" id="PTHR42648:SF11">
    <property type="entry name" value="TRANSPOSON TY4-P GAG-POL POLYPROTEIN"/>
    <property type="match status" value="1"/>
</dbReference>
<evidence type="ECO:0000259" key="16">
    <source>
        <dbReference type="PROSITE" id="PS50994"/>
    </source>
</evidence>
<evidence type="ECO:0000313" key="17">
    <source>
        <dbReference type="EMBL" id="GBM34009.1"/>
    </source>
</evidence>
<accession>A0A4Y2F0F8</accession>
<dbReference type="GO" id="GO:0003887">
    <property type="term" value="F:DNA-directed DNA polymerase activity"/>
    <property type="evidence" value="ECO:0007669"/>
    <property type="project" value="UniProtKB-KW"/>
</dbReference>
<evidence type="ECO:0000256" key="8">
    <source>
        <dbReference type="ARBA" id="ARBA00022801"/>
    </source>
</evidence>
<dbReference type="PROSITE" id="PS50994">
    <property type="entry name" value="INTEGRASE"/>
    <property type="match status" value="1"/>
</dbReference>
<dbReference type="GO" id="GO:0003964">
    <property type="term" value="F:RNA-directed DNA polymerase activity"/>
    <property type="evidence" value="ECO:0007669"/>
    <property type="project" value="UniProtKB-KW"/>
</dbReference>
<dbReference type="GO" id="GO:0006508">
    <property type="term" value="P:proteolysis"/>
    <property type="evidence" value="ECO:0007669"/>
    <property type="project" value="UniProtKB-KW"/>
</dbReference>
<evidence type="ECO:0000256" key="5">
    <source>
        <dbReference type="ARBA" id="ARBA00022723"/>
    </source>
</evidence>
<dbReference type="InterPro" id="IPR012337">
    <property type="entry name" value="RNaseH-like_sf"/>
</dbReference>
<feature type="domain" description="Integrase catalytic" evidence="16">
    <location>
        <begin position="497"/>
        <end position="659"/>
    </location>
</feature>
<dbReference type="Pfam" id="PF22936">
    <property type="entry name" value="Pol_BBD"/>
    <property type="match status" value="1"/>
</dbReference>
<keyword evidence="11" id="KW-0229">DNA integration</keyword>
<evidence type="ECO:0000256" key="4">
    <source>
        <dbReference type="ARBA" id="ARBA00022722"/>
    </source>
</evidence>
<dbReference type="Proteomes" id="UP000499080">
    <property type="component" value="Unassembled WGS sequence"/>
</dbReference>
<keyword evidence="12" id="KW-0695">RNA-directed DNA polymerase</keyword>
<protein>
    <submittedName>
        <fullName evidence="17">Retrovirus-related Pol polyprotein from transposon TNT 1-94</fullName>
    </submittedName>
</protein>
<dbReference type="GO" id="GO:0005524">
    <property type="term" value="F:ATP binding"/>
    <property type="evidence" value="ECO:0007669"/>
    <property type="project" value="UniProtKB-KW"/>
</dbReference>
<evidence type="ECO:0000256" key="13">
    <source>
        <dbReference type="ARBA" id="ARBA00022932"/>
    </source>
</evidence>
<evidence type="ECO:0000256" key="10">
    <source>
        <dbReference type="ARBA" id="ARBA00022842"/>
    </source>
</evidence>
<keyword evidence="7" id="KW-0255">Endonuclease</keyword>
<evidence type="ECO:0000256" key="9">
    <source>
        <dbReference type="ARBA" id="ARBA00022840"/>
    </source>
</evidence>
<dbReference type="GO" id="GO:0004519">
    <property type="term" value="F:endonuclease activity"/>
    <property type="evidence" value="ECO:0007669"/>
    <property type="project" value="UniProtKB-KW"/>
</dbReference>
<evidence type="ECO:0000256" key="15">
    <source>
        <dbReference type="ARBA" id="ARBA00023172"/>
    </source>
</evidence>
<dbReference type="InterPro" id="IPR001584">
    <property type="entry name" value="Integrase_cat-core"/>
</dbReference>
<dbReference type="Pfam" id="PF14223">
    <property type="entry name" value="Retrotran_gag_2"/>
    <property type="match status" value="1"/>
</dbReference>
<sequence length="779" mass="89040">MSSWRSPRWGPIMDFPNITLSTASNWEQWKVEIRVLLLHYEAWQFIEESKTEPAETSEDSKPRIPVKSETSETALKPITRARVIQLLDDFFNTRFETGEALGLFLCRVKQGAERLRKVGHQLQALYQGYQMIRSLPAEYQSIAQTIYRWSDTEFQPDKIESELLLEENRLRLTRKDLDTVSSIAFSNEMHRKEVVNYYKQEEKLKTRSSKVRRYKNKTSNVKNKQIGPCYFCKSYGHLIANCKHKAALSNTKTNESSNTEFKVKSAFSELESNLIETFPDSHEANSSDFGQNTSWVFDTAATAHFCSNKSLYYSFEPVSNMQMTLAVGEKESPVEGKGIIHFLVKDKDGKFSDIILKDVLYNPNLRRNLLSGGKLERLGINFVGSEGKIHVYDKNWNELFYALRKNDLYFLKPSKYITMGKAKNESVNLSANQVEKVNTSDLWHERFCHINNDYILNTSKNNSVKGLPKLFGLTEDCISCKLAKSRRVSFKSMGQIRSKRPLELLHMDLCGPLPVLSQGGNRYFFTIVDDFSRKVTVFPIRNKSDAFQTFIRFQKRAERFLNRKVISVRTDGGLEFCNQEFEKFLDKLGIRHEKTNPYSPEMNGVAERFNLTALDGVKALLKSSGDGDIFSLADDDLINRSESPRVVESTSKPIVEVREITKEPSLEQNVIPCKSIDWVRKAVPRSDGSRIDIYYGIEGTNVRLRSFNDGTVSMVKNKPKESEEDISTDLVSHTDAASALKLALHHIEQYSAATPTDIHACIGTTSHHLAGLVPYIKRR</sequence>
<dbReference type="GO" id="GO:0003676">
    <property type="term" value="F:nucleic acid binding"/>
    <property type="evidence" value="ECO:0007669"/>
    <property type="project" value="InterPro"/>
</dbReference>
<dbReference type="GO" id="GO:0046872">
    <property type="term" value="F:metal ion binding"/>
    <property type="evidence" value="ECO:0007669"/>
    <property type="project" value="UniProtKB-KW"/>
</dbReference>